<dbReference type="AlphaFoldDB" id="A0A7V8NSL1"/>
<keyword evidence="8" id="KW-1185">Reference proteome</keyword>
<dbReference type="EMBL" id="JACDQQ010001642">
    <property type="protein sequence ID" value="MBA0086711.1"/>
    <property type="molecule type" value="Genomic_DNA"/>
</dbReference>
<gene>
    <name evidence="7" type="ORF">HRJ53_17150</name>
</gene>
<comment type="caution">
    <text evidence="7">The sequence shown here is derived from an EMBL/GenBank/DDBJ whole genome shotgun (WGS) entry which is preliminary data.</text>
</comment>
<keyword evidence="5" id="KW-0560">Oxidoreductase</keyword>
<dbReference type="Pfam" id="PF07992">
    <property type="entry name" value="Pyr_redox_2"/>
    <property type="match status" value="1"/>
</dbReference>
<comment type="similarity">
    <text evidence="2">Belongs to the NADH dehydrogenase family.</text>
</comment>
<feature type="non-terminal residue" evidence="7">
    <location>
        <position position="352"/>
    </location>
</feature>
<feature type="domain" description="FAD/NAD(P)-binding" evidence="6">
    <location>
        <begin position="6"/>
        <end position="331"/>
    </location>
</feature>
<evidence type="ECO:0000313" key="8">
    <source>
        <dbReference type="Proteomes" id="UP000567293"/>
    </source>
</evidence>
<evidence type="ECO:0000256" key="2">
    <source>
        <dbReference type="ARBA" id="ARBA00005272"/>
    </source>
</evidence>
<dbReference type="PANTHER" id="PTHR42913">
    <property type="entry name" value="APOPTOSIS-INDUCING FACTOR 1"/>
    <property type="match status" value="1"/>
</dbReference>
<sequence length="352" mass="38391">MEPKHNVVILGGGFGGLAAAQRLKRVPVQVTLIDRRNFHLFQPLLYQVATGSLSPGQIAAPLRSVLRRQKNAWVLLGEAVDVDPEAKRVILRDGDTYAYDSLIVATGSQTSYYGNDSWQEWAPSLKSVEEATAIRHKILYAFERAERAATAEEARAWLTFVIVGAGATGLELSGALAEIARETLRHDFRKIRPQEARILLLEGAPRVLGGYPEDLSGKAEKLLTQLGVEVIKGVMVTQIAAEGVTFKRGESTESLAARTVLWAGGVTSTPFGERLAQRTKAETDRSGRIRVKRDLTIPNYPDIFIIGDLAHAEDEKGQPLPGVAQVAMQGGAYAAKTIRARLEGKPPVRPFH</sequence>
<keyword evidence="4" id="KW-0274">FAD</keyword>
<comment type="cofactor">
    <cofactor evidence="1">
        <name>FAD</name>
        <dbReference type="ChEBI" id="CHEBI:57692"/>
    </cofactor>
</comment>
<evidence type="ECO:0000256" key="4">
    <source>
        <dbReference type="ARBA" id="ARBA00022827"/>
    </source>
</evidence>
<organism evidence="7 8">
    <name type="scientific">Candidatus Acidiferrum panamense</name>
    <dbReference type="NCBI Taxonomy" id="2741543"/>
    <lineage>
        <taxon>Bacteria</taxon>
        <taxon>Pseudomonadati</taxon>
        <taxon>Acidobacteriota</taxon>
        <taxon>Terriglobia</taxon>
        <taxon>Candidatus Acidiferrales</taxon>
        <taxon>Candidatus Acidiferrum</taxon>
    </lineage>
</organism>
<evidence type="ECO:0000256" key="3">
    <source>
        <dbReference type="ARBA" id="ARBA00022630"/>
    </source>
</evidence>
<dbReference type="Gene3D" id="3.50.50.100">
    <property type="match status" value="1"/>
</dbReference>
<dbReference type="InterPro" id="IPR051169">
    <property type="entry name" value="NADH-Q_oxidoreductase"/>
</dbReference>
<accession>A0A7V8NSL1</accession>
<name>A0A7V8NSL1_9BACT</name>
<protein>
    <submittedName>
        <fullName evidence="7">NAD(P)/FAD-dependent oxidoreductase</fullName>
    </submittedName>
</protein>
<dbReference type="InterPro" id="IPR023753">
    <property type="entry name" value="FAD/NAD-binding_dom"/>
</dbReference>
<evidence type="ECO:0000256" key="5">
    <source>
        <dbReference type="ARBA" id="ARBA00023002"/>
    </source>
</evidence>
<evidence type="ECO:0000313" key="7">
    <source>
        <dbReference type="EMBL" id="MBA0086711.1"/>
    </source>
</evidence>
<dbReference type="PRINTS" id="PR00411">
    <property type="entry name" value="PNDRDTASEI"/>
</dbReference>
<keyword evidence="3" id="KW-0285">Flavoprotein</keyword>
<proteinExistence type="inferred from homology"/>
<evidence type="ECO:0000259" key="6">
    <source>
        <dbReference type="Pfam" id="PF07992"/>
    </source>
</evidence>
<dbReference type="PANTHER" id="PTHR42913:SF3">
    <property type="entry name" value="64 KDA MITOCHONDRIAL NADH DEHYDROGENASE (EUROFUNG)"/>
    <property type="match status" value="1"/>
</dbReference>
<dbReference type="GO" id="GO:0003955">
    <property type="term" value="F:NAD(P)H dehydrogenase (quinone) activity"/>
    <property type="evidence" value="ECO:0007669"/>
    <property type="project" value="TreeGrafter"/>
</dbReference>
<evidence type="ECO:0000256" key="1">
    <source>
        <dbReference type="ARBA" id="ARBA00001974"/>
    </source>
</evidence>
<dbReference type="PRINTS" id="PR00368">
    <property type="entry name" value="FADPNR"/>
</dbReference>
<dbReference type="SUPFAM" id="SSF51905">
    <property type="entry name" value="FAD/NAD(P)-binding domain"/>
    <property type="match status" value="1"/>
</dbReference>
<dbReference type="GO" id="GO:0019646">
    <property type="term" value="P:aerobic electron transport chain"/>
    <property type="evidence" value="ECO:0007669"/>
    <property type="project" value="TreeGrafter"/>
</dbReference>
<dbReference type="Proteomes" id="UP000567293">
    <property type="component" value="Unassembled WGS sequence"/>
</dbReference>
<reference evidence="7" key="1">
    <citation type="submission" date="2020-06" db="EMBL/GenBank/DDBJ databases">
        <title>Legume-microbial interactions unlock mineral nutrients during tropical forest succession.</title>
        <authorList>
            <person name="Epihov D.Z."/>
        </authorList>
    </citation>
    <scope>NUCLEOTIDE SEQUENCE [LARGE SCALE GENOMIC DNA]</scope>
    <source>
        <strain evidence="7">Pan2503</strain>
    </source>
</reference>
<dbReference type="InterPro" id="IPR036188">
    <property type="entry name" value="FAD/NAD-bd_sf"/>
</dbReference>